<dbReference type="EMBL" id="JAVREJ010000039">
    <property type="protein sequence ID" value="MDT0353640.1"/>
    <property type="molecule type" value="Genomic_DNA"/>
</dbReference>
<dbReference type="Pfam" id="PF20177">
    <property type="entry name" value="DUF6542"/>
    <property type="match status" value="1"/>
</dbReference>
<dbReference type="RefSeq" id="WP_311560153.1">
    <property type="nucleotide sequence ID" value="NZ_JAVREJ010000039.1"/>
</dbReference>
<dbReference type="InterPro" id="IPR046672">
    <property type="entry name" value="DUF6542"/>
</dbReference>
<evidence type="ECO:0000313" key="4">
    <source>
        <dbReference type="EMBL" id="MDT0353640.1"/>
    </source>
</evidence>
<name>A0ABU2NI53_9PSEU</name>
<organism evidence="4 5">
    <name type="scientific">Pseudonocardia charpentierae</name>
    <dbReference type="NCBI Taxonomy" id="3075545"/>
    <lineage>
        <taxon>Bacteria</taxon>
        <taxon>Bacillati</taxon>
        <taxon>Actinomycetota</taxon>
        <taxon>Actinomycetes</taxon>
        <taxon>Pseudonocardiales</taxon>
        <taxon>Pseudonocardiaceae</taxon>
        <taxon>Pseudonocardia</taxon>
    </lineage>
</organism>
<feature type="transmembrane region" description="Helical" evidence="2">
    <location>
        <begin position="33"/>
        <end position="54"/>
    </location>
</feature>
<comment type="caution">
    <text evidence="4">The sequence shown here is derived from an EMBL/GenBank/DDBJ whole genome shotgun (WGS) entry which is preliminary data.</text>
</comment>
<gene>
    <name evidence="4" type="ORF">RM445_29540</name>
</gene>
<evidence type="ECO:0000259" key="3">
    <source>
        <dbReference type="Pfam" id="PF20177"/>
    </source>
</evidence>
<sequence>MTATSARSSTRTPPAVRPTGQWPVDERSMLNSVLGIPPLAALGLAFGFTALGVFVDLQRIGTVGTVFRALYFCGCVLAVTWVRRRNLFGPVVAPPLLLAVAVPAIVLMGDGANGTDTLLIIAAPLVNSFPTMAVTTGVVLVLGLGRLTLQREVSERRDSAAAREATRRPATPRRS</sequence>
<feature type="transmembrane region" description="Helical" evidence="2">
    <location>
        <begin position="129"/>
        <end position="149"/>
    </location>
</feature>
<protein>
    <recommendedName>
        <fullName evidence="3">DUF6542 domain-containing protein</fullName>
    </recommendedName>
</protein>
<reference evidence="5" key="1">
    <citation type="submission" date="2023-07" db="EMBL/GenBank/DDBJ databases">
        <title>30 novel species of actinomycetes from the DSMZ collection.</title>
        <authorList>
            <person name="Nouioui I."/>
        </authorList>
    </citation>
    <scope>NUCLEOTIDE SEQUENCE [LARGE SCALE GENOMIC DNA]</scope>
    <source>
        <strain evidence="5">DSM 45834</strain>
    </source>
</reference>
<feature type="transmembrane region" description="Helical" evidence="2">
    <location>
        <begin position="87"/>
        <end position="109"/>
    </location>
</feature>
<accession>A0ABU2NI53</accession>
<dbReference type="Proteomes" id="UP001183202">
    <property type="component" value="Unassembled WGS sequence"/>
</dbReference>
<keyword evidence="2" id="KW-0472">Membrane</keyword>
<evidence type="ECO:0000313" key="5">
    <source>
        <dbReference type="Proteomes" id="UP001183202"/>
    </source>
</evidence>
<keyword evidence="2" id="KW-0812">Transmembrane</keyword>
<evidence type="ECO:0000256" key="2">
    <source>
        <dbReference type="SAM" id="Phobius"/>
    </source>
</evidence>
<feature type="domain" description="DUF6542" evidence="3">
    <location>
        <begin position="35"/>
        <end position="151"/>
    </location>
</feature>
<keyword evidence="5" id="KW-1185">Reference proteome</keyword>
<feature type="region of interest" description="Disordered" evidence="1">
    <location>
        <begin position="1"/>
        <end position="22"/>
    </location>
</feature>
<feature type="transmembrane region" description="Helical" evidence="2">
    <location>
        <begin position="60"/>
        <end position="80"/>
    </location>
</feature>
<keyword evidence="2" id="KW-1133">Transmembrane helix</keyword>
<evidence type="ECO:0000256" key="1">
    <source>
        <dbReference type="SAM" id="MobiDB-lite"/>
    </source>
</evidence>
<feature type="compositionally biased region" description="Low complexity" evidence="1">
    <location>
        <begin position="1"/>
        <end position="14"/>
    </location>
</feature>
<proteinExistence type="predicted"/>